<feature type="domain" description="NAD-dependent epimerase/dehydratase" evidence="2">
    <location>
        <begin position="3"/>
        <end position="224"/>
    </location>
</feature>
<dbReference type="PANTHER" id="PTHR11092:SF0">
    <property type="entry name" value="EPIMERASE FAMILY PROTEIN SDR39U1"/>
    <property type="match status" value="1"/>
</dbReference>
<dbReference type="RefSeq" id="WP_090409083.1">
    <property type="nucleotide sequence ID" value="NZ_FNDQ01000014.1"/>
</dbReference>
<dbReference type="Pfam" id="PF08338">
    <property type="entry name" value="DUF1731"/>
    <property type="match status" value="1"/>
</dbReference>
<dbReference type="SUPFAM" id="SSF51735">
    <property type="entry name" value="NAD(P)-binding Rossmann-fold domains"/>
    <property type="match status" value="1"/>
</dbReference>
<reference evidence="5" key="1">
    <citation type="submission" date="2016-10" db="EMBL/GenBank/DDBJ databases">
        <authorList>
            <person name="Varghese N."/>
            <person name="Submissions S."/>
        </authorList>
    </citation>
    <scope>NUCLEOTIDE SEQUENCE [LARGE SCALE GENOMIC DNA]</scope>
    <source>
        <strain evidence="5">DSM 23313</strain>
    </source>
</reference>
<dbReference type="AlphaFoldDB" id="A0A1G8F2K0"/>
<dbReference type="Gene3D" id="3.40.50.720">
    <property type="entry name" value="NAD(P)-binding Rossmann-like Domain"/>
    <property type="match status" value="1"/>
</dbReference>
<dbReference type="Pfam" id="PF01370">
    <property type="entry name" value="Epimerase"/>
    <property type="match status" value="1"/>
</dbReference>
<protein>
    <recommendedName>
        <fullName evidence="6">TIGR01777 family protein</fullName>
    </recommendedName>
</protein>
<evidence type="ECO:0000259" key="2">
    <source>
        <dbReference type="Pfam" id="PF01370"/>
    </source>
</evidence>
<comment type="similarity">
    <text evidence="1">Belongs to the NAD(P)-dependent epimerase/dehydratase family. SDR39U1 subfamily.</text>
</comment>
<dbReference type="EMBL" id="FNDQ01000014">
    <property type="protein sequence ID" value="SDH76350.1"/>
    <property type="molecule type" value="Genomic_DNA"/>
</dbReference>
<organism evidence="4 5">
    <name type="scientific">Myroides phaeus</name>
    <dbReference type="NCBI Taxonomy" id="702745"/>
    <lineage>
        <taxon>Bacteria</taxon>
        <taxon>Pseudomonadati</taxon>
        <taxon>Bacteroidota</taxon>
        <taxon>Flavobacteriia</taxon>
        <taxon>Flavobacteriales</taxon>
        <taxon>Flavobacteriaceae</taxon>
        <taxon>Myroides</taxon>
    </lineage>
</organism>
<keyword evidence="5" id="KW-1185">Reference proteome</keyword>
<gene>
    <name evidence="4" type="ORF">SAMN05421818_1149</name>
</gene>
<sequence length="301" mass="33755">MRILVTGATGLIGKQLVHKLLEEGYEVNYLTTNKEKKEGVFIGAKGFYWNPYKGEIEEKAFDEVYTIIHLAGSNISESWSKTGKAKIVESRIVPSNFIYEQLAKKTHSVKQIVCSSAVGLYANSSKWQSEEQYFEADNFLGSVVSQWEAANLKFQEIGVKVSLVRIGLVLAKEGGALPQIAKMTNWYMGSVLGDGKQFYSWIHIKDLVGIFLFLTKHEKEGVYNAVAPKPETNKSFTIRLSKVLNKKILLPAVPKWVLKMVIGEKAVLVVEGQRVSSAKIEKAGYVFNYCELKTALQDIYK</sequence>
<evidence type="ECO:0000259" key="3">
    <source>
        <dbReference type="Pfam" id="PF08338"/>
    </source>
</evidence>
<dbReference type="PANTHER" id="PTHR11092">
    <property type="entry name" value="SUGAR NUCLEOTIDE EPIMERASE RELATED"/>
    <property type="match status" value="1"/>
</dbReference>
<evidence type="ECO:0000256" key="1">
    <source>
        <dbReference type="ARBA" id="ARBA00009353"/>
    </source>
</evidence>
<evidence type="ECO:0000313" key="4">
    <source>
        <dbReference type="EMBL" id="SDH76350.1"/>
    </source>
</evidence>
<dbReference type="Proteomes" id="UP000243588">
    <property type="component" value="Unassembled WGS sequence"/>
</dbReference>
<name>A0A1G8F2K0_9FLAO</name>
<dbReference type="STRING" id="702745.SAMN05421818_1149"/>
<dbReference type="InterPro" id="IPR036291">
    <property type="entry name" value="NAD(P)-bd_dom_sf"/>
</dbReference>
<dbReference type="NCBIfam" id="TIGR01777">
    <property type="entry name" value="yfcH"/>
    <property type="match status" value="1"/>
</dbReference>
<dbReference type="InterPro" id="IPR010099">
    <property type="entry name" value="SDR39U1"/>
</dbReference>
<proteinExistence type="inferred from homology"/>
<accession>A0A1G8F2K0</accession>
<dbReference type="InterPro" id="IPR013549">
    <property type="entry name" value="DUF1731"/>
</dbReference>
<evidence type="ECO:0008006" key="6">
    <source>
        <dbReference type="Google" id="ProtNLM"/>
    </source>
</evidence>
<evidence type="ECO:0000313" key="5">
    <source>
        <dbReference type="Proteomes" id="UP000243588"/>
    </source>
</evidence>
<feature type="domain" description="DUF1731" evidence="3">
    <location>
        <begin position="253"/>
        <end position="299"/>
    </location>
</feature>
<dbReference type="InterPro" id="IPR001509">
    <property type="entry name" value="Epimerase_deHydtase"/>
</dbReference>